<dbReference type="InterPro" id="IPR036034">
    <property type="entry name" value="PDZ_sf"/>
</dbReference>
<evidence type="ECO:0000256" key="6">
    <source>
        <dbReference type="SAM" id="MobiDB-lite"/>
    </source>
</evidence>
<dbReference type="PANTHER" id="PTHR24198:SF165">
    <property type="entry name" value="ANKYRIN REPEAT-CONTAINING PROTEIN-RELATED"/>
    <property type="match status" value="1"/>
</dbReference>
<sequence>MHVNVRERVSHREAKHVAPLAFRLRRPLAAASTVMSRNGSSRRVFPLTVDTGQDVAASAASPPSPLPALYALPPKSPLHNARRKPASSSTTAPSSSASASGLSSFDRMLLLRNMNVGDGTAAVARPLPSMPPTTSAHTAHHASQHEMSAAQLHRERREQDARRRHETLLMSREDYFHTAEGHERQRRQEERTRMAAEEQWMRRVRQHERAQLRLEEEARQRAEILARFQAEREQQAKVAAERQAQRKLEMEAKMKALKEAADAQAQAEYAARVRQQELEAQLERDARNREMEIVRMRVEDELSITLREIPLSGLLEQFPPFSEVLNVAAGSPAMDAGLRTGDLVIDFGGVTAHHTQCLLAMAECVQQHIGQPIDVVVIRAADAQADTSAWLSPSTQKALRSVVVLVPRKWRGKGLLGCQLSPYKWSSPSPIVASNELPADTASSFDGYEALVIFDVQAASLAASAGLEDGDVLAVCGDLLLEEIIRQSAHDYGASAIAAVAQYLTHQREIARRDVSLEVHRWNDSDATYHVVAINLPAALGEAVATPLGCALTTYTQYYQTSASISPSQDSATSQSVCDDCYYSPLATSVHAASFQGHTSCLRALWGTYQAEMLDWRDDDGRSALYYACFAGHVDAVSFLLHCYACSPSHVDALSNSASQCDIYGDCPLHAAVASSQVDVVRELLRPDAPCQVDANQANAITGLTAAHLAPSFDVLRVLHEECAVSLVVEDSDGRLPLHHACMRGDVDCVVWMLCTSEMNGYLTHSDVHGHTALHIAAWCGYDAVVDVLIGVAASSQDPTTTMATLHSARTLDGYDAADLAAAAGFDALAERLRRPIAVDVDDAGG</sequence>
<evidence type="ECO:0000256" key="4">
    <source>
        <dbReference type="PROSITE-ProRule" id="PRU00023"/>
    </source>
</evidence>
<organism evidence="8 9">
    <name type="scientific">Pythium insidiosum</name>
    <name type="common">Pythiosis disease agent</name>
    <dbReference type="NCBI Taxonomy" id="114742"/>
    <lineage>
        <taxon>Eukaryota</taxon>
        <taxon>Sar</taxon>
        <taxon>Stramenopiles</taxon>
        <taxon>Oomycota</taxon>
        <taxon>Peronosporomycetes</taxon>
        <taxon>Pythiales</taxon>
        <taxon>Pythiaceae</taxon>
        <taxon>Pythium</taxon>
    </lineage>
</organism>
<dbReference type="InterPro" id="IPR002110">
    <property type="entry name" value="Ankyrin_rpt"/>
</dbReference>
<evidence type="ECO:0000313" key="8">
    <source>
        <dbReference type="EMBL" id="KAJ0396075.1"/>
    </source>
</evidence>
<proteinExistence type="predicted"/>
<dbReference type="AlphaFoldDB" id="A0AAD5LYD1"/>
<dbReference type="SMART" id="SM00248">
    <property type="entry name" value="ANK"/>
    <property type="match status" value="5"/>
</dbReference>
<evidence type="ECO:0000313" key="9">
    <source>
        <dbReference type="Proteomes" id="UP001209570"/>
    </source>
</evidence>
<feature type="domain" description="PDZ" evidence="7">
    <location>
        <begin position="300"/>
        <end position="381"/>
    </location>
</feature>
<keyword evidence="9" id="KW-1185">Reference proteome</keyword>
<feature type="compositionally biased region" description="Low complexity" evidence="6">
    <location>
        <begin position="56"/>
        <end position="73"/>
    </location>
</feature>
<dbReference type="EMBL" id="JAKCXM010000312">
    <property type="protein sequence ID" value="KAJ0396075.1"/>
    <property type="molecule type" value="Genomic_DNA"/>
</dbReference>
<evidence type="ECO:0000256" key="2">
    <source>
        <dbReference type="ARBA" id="ARBA00023043"/>
    </source>
</evidence>
<dbReference type="Gene3D" id="1.25.40.20">
    <property type="entry name" value="Ankyrin repeat-containing domain"/>
    <property type="match status" value="2"/>
</dbReference>
<evidence type="ECO:0000256" key="3">
    <source>
        <dbReference type="ARBA" id="ARBA00023186"/>
    </source>
</evidence>
<dbReference type="SUPFAM" id="SSF48403">
    <property type="entry name" value="Ankyrin repeat"/>
    <property type="match status" value="1"/>
</dbReference>
<feature type="coiled-coil region" evidence="5">
    <location>
        <begin position="179"/>
        <end position="267"/>
    </location>
</feature>
<dbReference type="FunFam" id="2.30.42.10:FF:000107">
    <property type="entry name" value="26S proteasome non-ATPase regulatory subunit 9"/>
    <property type="match status" value="1"/>
</dbReference>
<evidence type="ECO:0000256" key="1">
    <source>
        <dbReference type="ARBA" id="ARBA00022737"/>
    </source>
</evidence>
<feature type="repeat" description="ANK" evidence="4">
    <location>
        <begin position="664"/>
        <end position="696"/>
    </location>
</feature>
<dbReference type="PROSITE" id="PS50088">
    <property type="entry name" value="ANK_REPEAT"/>
    <property type="match status" value="1"/>
</dbReference>
<dbReference type="Pfam" id="PF00023">
    <property type="entry name" value="Ank"/>
    <property type="match status" value="1"/>
</dbReference>
<keyword evidence="3" id="KW-0143">Chaperone</keyword>
<reference evidence="8" key="1">
    <citation type="submission" date="2021-12" db="EMBL/GenBank/DDBJ databases">
        <title>Prjna785345.</title>
        <authorList>
            <person name="Rujirawat T."/>
            <person name="Krajaejun T."/>
        </authorList>
    </citation>
    <scope>NUCLEOTIDE SEQUENCE</scope>
    <source>
        <strain evidence="8">Pi057C3</strain>
    </source>
</reference>
<dbReference type="PANTHER" id="PTHR24198">
    <property type="entry name" value="ANKYRIN REPEAT AND PROTEIN KINASE DOMAIN-CONTAINING PROTEIN"/>
    <property type="match status" value="1"/>
</dbReference>
<feature type="compositionally biased region" description="Basic and acidic residues" evidence="6">
    <location>
        <begin position="152"/>
        <end position="162"/>
    </location>
</feature>
<accession>A0AAD5LYD1</accession>
<dbReference type="SMART" id="SM00228">
    <property type="entry name" value="PDZ"/>
    <property type="match status" value="1"/>
</dbReference>
<dbReference type="Pfam" id="PF17820">
    <property type="entry name" value="PDZ_6"/>
    <property type="match status" value="1"/>
</dbReference>
<dbReference type="PROSITE" id="PS50297">
    <property type="entry name" value="ANK_REP_REGION"/>
    <property type="match status" value="1"/>
</dbReference>
<evidence type="ECO:0000259" key="7">
    <source>
        <dbReference type="SMART" id="SM00228"/>
    </source>
</evidence>
<dbReference type="Pfam" id="PF12796">
    <property type="entry name" value="Ank_2"/>
    <property type="match status" value="2"/>
</dbReference>
<protein>
    <recommendedName>
        <fullName evidence="7">PDZ domain-containing protein</fullName>
    </recommendedName>
</protein>
<gene>
    <name evidence="8" type="ORF">P43SY_008757</name>
</gene>
<feature type="compositionally biased region" description="Low complexity" evidence="6">
    <location>
        <begin position="86"/>
        <end position="101"/>
    </location>
</feature>
<dbReference type="InterPro" id="IPR001478">
    <property type="entry name" value="PDZ"/>
</dbReference>
<dbReference type="Proteomes" id="UP001209570">
    <property type="component" value="Unassembled WGS sequence"/>
</dbReference>
<feature type="region of interest" description="Disordered" evidence="6">
    <location>
        <begin position="122"/>
        <end position="162"/>
    </location>
</feature>
<dbReference type="InterPro" id="IPR041489">
    <property type="entry name" value="PDZ_6"/>
</dbReference>
<dbReference type="SUPFAM" id="SSF50156">
    <property type="entry name" value="PDZ domain-like"/>
    <property type="match status" value="1"/>
</dbReference>
<keyword evidence="1" id="KW-0677">Repeat</keyword>
<dbReference type="InterPro" id="IPR036770">
    <property type="entry name" value="Ankyrin_rpt-contain_sf"/>
</dbReference>
<keyword evidence="5" id="KW-0175">Coiled coil</keyword>
<keyword evidence="2 4" id="KW-0040">ANK repeat</keyword>
<name>A0AAD5LYD1_PYTIN</name>
<evidence type="ECO:0000256" key="5">
    <source>
        <dbReference type="SAM" id="Coils"/>
    </source>
</evidence>
<dbReference type="Gene3D" id="2.30.42.10">
    <property type="match status" value="1"/>
</dbReference>
<feature type="region of interest" description="Disordered" evidence="6">
    <location>
        <begin position="55"/>
        <end position="101"/>
    </location>
</feature>
<comment type="caution">
    <text evidence="8">The sequence shown here is derived from an EMBL/GenBank/DDBJ whole genome shotgun (WGS) entry which is preliminary data.</text>
</comment>